<dbReference type="PROSITE" id="PS00888">
    <property type="entry name" value="CNMP_BINDING_1"/>
    <property type="match status" value="1"/>
</dbReference>
<dbReference type="CDD" id="cd00038">
    <property type="entry name" value="CAP_ED"/>
    <property type="match status" value="2"/>
</dbReference>
<dbReference type="SUPFAM" id="SSF51206">
    <property type="entry name" value="cAMP-binding domain-like"/>
    <property type="match status" value="2"/>
</dbReference>
<dbReference type="PROSITE" id="PS50042">
    <property type="entry name" value="CNMP_BINDING_3"/>
    <property type="match status" value="2"/>
</dbReference>
<dbReference type="InterPro" id="IPR000595">
    <property type="entry name" value="cNMP-bd_dom"/>
</dbReference>
<feature type="compositionally biased region" description="Low complexity" evidence="7">
    <location>
        <begin position="60"/>
        <end position="77"/>
    </location>
</feature>
<gene>
    <name evidence="9" type="ORF">TRFO_01404</name>
</gene>
<comment type="caution">
    <text evidence="9">The sequence shown here is derived from an EMBL/GenBank/DDBJ whole genome shotgun (WGS) entry which is preliminary data.</text>
</comment>
<dbReference type="GO" id="GO:0005829">
    <property type="term" value="C:cytosol"/>
    <property type="evidence" value="ECO:0007669"/>
    <property type="project" value="TreeGrafter"/>
</dbReference>
<evidence type="ECO:0000313" key="10">
    <source>
        <dbReference type="Proteomes" id="UP000179807"/>
    </source>
</evidence>
<evidence type="ECO:0000256" key="5">
    <source>
        <dbReference type="ARBA" id="ARBA00022741"/>
    </source>
</evidence>
<dbReference type="PRINTS" id="PR00103">
    <property type="entry name" value="CAMPKINASE"/>
</dbReference>
<evidence type="ECO:0000313" key="9">
    <source>
        <dbReference type="EMBL" id="OHT07230.1"/>
    </source>
</evidence>
<dbReference type="Gene3D" id="2.60.120.10">
    <property type="entry name" value="Jelly Rolls"/>
    <property type="match status" value="2"/>
</dbReference>
<dbReference type="GO" id="GO:0016301">
    <property type="term" value="F:kinase activity"/>
    <property type="evidence" value="ECO:0007669"/>
    <property type="project" value="UniProtKB-KW"/>
</dbReference>
<dbReference type="Proteomes" id="UP000179807">
    <property type="component" value="Unassembled WGS sequence"/>
</dbReference>
<dbReference type="AlphaFoldDB" id="A0A1J4KC45"/>
<keyword evidence="2" id="KW-0597">Phosphoprotein</keyword>
<sequence>MNQRRPNQLLSPEEYLAEKNVKAVLNRIVMSLLETRPDNIERHIVNLLSTVGRTAASTESFPSYGGSSPASGGAHHGNILTNIGGPVSSGRRQSAISPDVLRNVGSGMRRRGISSRLTSSTVVEIKKVPKDETTFNALIATTKKVDLFSFLQDEQRHALVSAMFKKEFSDKEVIIREGDAPDNFYIIEKGKTKIYKKNEQGIDNLVATSTAGQYFGELALISGSTRAATVVADGDVVCWAIDQTTYLGLLKEQHGLKRQRYKQLLKNVSFLKVLQEYEILLVADALQSYTAKPDEVIVRQGDNGDEFFIIMNGECRILKKDEKTGEDKEIGTLKQGSYFGEVALLRNTPRTATIQAVGEVKLIKLDRKSFHRLLGPCAQLFQENMKHYDNKGDKKEE</sequence>
<evidence type="ECO:0000256" key="4">
    <source>
        <dbReference type="ARBA" id="ARBA00022737"/>
    </source>
</evidence>
<organism evidence="9 10">
    <name type="scientific">Tritrichomonas foetus</name>
    <dbReference type="NCBI Taxonomy" id="1144522"/>
    <lineage>
        <taxon>Eukaryota</taxon>
        <taxon>Metamonada</taxon>
        <taxon>Parabasalia</taxon>
        <taxon>Tritrichomonadida</taxon>
        <taxon>Tritrichomonadidae</taxon>
        <taxon>Tritrichomonas</taxon>
    </lineage>
</organism>
<dbReference type="GO" id="GO:0004862">
    <property type="term" value="F:cAMP-dependent protein kinase inhibitor activity"/>
    <property type="evidence" value="ECO:0007669"/>
    <property type="project" value="TreeGrafter"/>
</dbReference>
<keyword evidence="6" id="KW-0114">cAMP</keyword>
<evidence type="ECO:0000256" key="2">
    <source>
        <dbReference type="ARBA" id="ARBA00022553"/>
    </source>
</evidence>
<dbReference type="VEuPathDB" id="TrichDB:TRFO_01404"/>
<dbReference type="RefSeq" id="XP_068360366.1">
    <property type="nucleotide sequence ID" value="XM_068490081.1"/>
</dbReference>
<evidence type="ECO:0000259" key="8">
    <source>
        <dbReference type="PROSITE" id="PS50042"/>
    </source>
</evidence>
<evidence type="ECO:0000256" key="6">
    <source>
        <dbReference type="ARBA" id="ARBA00023149"/>
    </source>
</evidence>
<evidence type="ECO:0000256" key="3">
    <source>
        <dbReference type="ARBA" id="ARBA00022566"/>
    </source>
</evidence>
<dbReference type="GO" id="GO:0005952">
    <property type="term" value="C:cAMP-dependent protein kinase complex"/>
    <property type="evidence" value="ECO:0007669"/>
    <property type="project" value="InterPro"/>
</dbReference>
<feature type="domain" description="Cyclic nucleotide-binding" evidence="8">
    <location>
        <begin position="147"/>
        <end position="267"/>
    </location>
</feature>
<feature type="domain" description="Cyclic nucleotide-binding" evidence="8">
    <location>
        <begin position="270"/>
        <end position="391"/>
    </location>
</feature>
<reference evidence="9" key="1">
    <citation type="submission" date="2016-10" db="EMBL/GenBank/DDBJ databases">
        <authorList>
            <person name="Benchimol M."/>
            <person name="Almeida L.G."/>
            <person name="Vasconcelos A.T."/>
            <person name="Perreira-Neves A."/>
            <person name="Rosa I.A."/>
            <person name="Tasca T."/>
            <person name="Bogo M.R."/>
            <person name="de Souza W."/>
        </authorList>
    </citation>
    <scope>NUCLEOTIDE SEQUENCE [LARGE SCALE GENOMIC DNA]</scope>
    <source>
        <strain evidence="9">K</strain>
    </source>
</reference>
<feature type="region of interest" description="Disordered" evidence="7">
    <location>
        <begin position="58"/>
        <end position="94"/>
    </location>
</feature>
<dbReference type="GO" id="GO:0034236">
    <property type="term" value="F:protein kinase A catalytic subunit binding"/>
    <property type="evidence" value="ECO:0007669"/>
    <property type="project" value="TreeGrafter"/>
</dbReference>
<dbReference type="GeneID" id="94824785"/>
<dbReference type="Pfam" id="PF00027">
    <property type="entry name" value="cNMP_binding"/>
    <property type="match status" value="2"/>
</dbReference>
<dbReference type="EMBL" id="MLAK01000704">
    <property type="protein sequence ID" value="OHT07230.1"/>
    <property type="molecule type" value="Genomic_DNA"/>
</dbReference>
<keyword evidence="3" id="KW-0116">cAMP-binding</keyword>
<dbReference type="PANTHER" id="PTHR11635">
    <property type="entry name" value="CAMP-DEPENDENT PROTEIN KINASE REGULATORY CHAIN"/>
    <property type="match status" value="1"/>
</dbReference>
<dbReference type="PROSITE" id="PS00889">
    <property type="entry name" value="CNMP_BINDING_2"/>
    <property type="match status" value="2"/>
</dbReference>
<name>A0A1J4KC45_9EUKA</name>
<dbReference type="FunFam" id="2.60.120.10:FF:000006">
    <property type="entry name" value="cAMP-dependent protein kinase type I-alpha regulatory subunit"/>
    <property type="match status" value="1"/>
</dbReference>
<accession>A0A1J4KC45</accession>
<dbReference type="InterPro" id="IPR050503">
    <property type="entry name" value="cAMP-dep_PK_reg_su-like"/>
</dbReference>
<evidence type="ECO:0000256" key="1">
    <source>
        <dbReference type="ARBA" id="ARBA00005753"/>
    </source>
</evidence>
<dbReference type="GO" id="GO:0030552">
    <property type="term" value="F:cAMP binding"/>
    <property type="evidence" value="ECO:0007669"/>
    <property type="project" value="UniProtKB-KW"/>
</dbReference>
<comment type="similarity">
    <text evidence="1">Belongs to the cAMP-dependent kinase regulatory chain family.</text>
</comment>
<dbReference type="SMART" id="SM00100">
    <property type="entry name" value="cNMP"/>
    <property type="match status" value="2"/>
</dbReference>
<proteinExistence type="inferred from homology"/>
<dbReference type="PANTHER" id="PTHR11635:SF152">
    <property type="entry name" value="CAMP-DEPENDENT PROTEIN KINASE TYPE I REGULATORY SUBUNIT-RELATED"/>
    <property type="match status" value="1"/>
</dbReference>
<keyword evidence="5" id="KW-0547">Nucleotide-binding</keyword>
<evidence type="ECO:0000256" key="7">
    <source>
        <dbReference type="SAM" id="MobiDB-lite"/>
    </source>
</evidence>
<keyword evidence="4" id="KW-0677">Repeat</keyword>
<dbReference type="OrthoDB" id="417078at2759"/>
<dbReference type="InterPro" id="IPR014710">
    <property type="entry name" value="RmlC-like_jellyroll"/>
</dbReference>
<dbReference type="InterPro" id="IPR018490">
    <property type="entry name" value="cNMP-bd_dom_sf"/>
</dbReference>
<dbReference type="InterPro" id="IPR018488">
    <property type="entry name" value="cNMP-bd_CS"/>
</dbReference>
<keyword evidence="10" id="KW-1185">Reference proteome</keyword>
<protein>
    <submittedName>
        <fullName evidence="9">cAMP-dependent protein kinase type I-beta regulatory subunit</fullName>
    </submittedName>
</protein>